<dbReference type="PANTHER" id="PTHR43104">
    <property type="entry name" value="L-2-HYDROXYGLUTARATE DEHYDROGENASE, MITOCHONDRIAL"/>
    <property type="match status" value="1"/>
</dbReference>
<dbReference type="PROSITE" id="PS51318">
    <property type="entry name" value="TAT"/>
    <property type="match status" value="1"/>
</dbReference>
<keyword evidence="10" id="KW-0812">Transmembrane</keyword>
<evidence type="ECO:0000256" key="10">
    <source>
        <dbReference type="SAM" id="Phobius"/>
    </source>
</evidence>
<dbReference type="Gene3D" id="3.30.9.10">
    <property type="entry name" value="D-Amino Acid Oxidase, subunit A, domain 2"/>
    <property type="match status" value="1"/>
</dbReference>
<feature type="transmembrane region" description="Helical" evidence="10">
    <location>
        <begin position="23"/>
        <end position="42"/>
    </location>
</feature>
<keyword evidence="12" id="KW-1185">Reference proteome</keyword>
<accession>A0A1M7NQ49</accession>
<dbReference type="HAMAP" id="MF_00212">
    <property type="entry name" value="MQO"/>
    <property type="match status" value="1"/>
</dbReference>
<evidence type="ECO:0000256" key="8">
    <source>
        <dbReference type="ARBA" id="ARBA00023002"/>
    </source>
</evidence>
<comment type="catalytic activity">
    <reaction evidence="1 9">
        <text>(S)-malate + a quinone = a quinol + oxaloacetate</text>
        <dbReference type="Rhea" id="RHEA:46012"/>
        <dbReference type="ChEBI" id="CHEBI:15589"/>
        <dbReference type="ChEBI" id="CHEBI:16452"/>
        <dbReference type="ChEBI" id="CHEBI:24646"/>
        <dbReference type="ChEBI" id="CHEBI:132124"/>
        <dbReference type="EC" id="1.1.5.4"/>
    </reaction>
</comment>
<dbReference type="EC" id="1.1.5.4" evidence="9"/>
<dbReference type="GO" id="GO:0008924">
    <property type="term" value="F:L-malate dehydrogenase (quinone) activity"/>
    <property type="evidence" value="ECO:0007669"/>
    <property type="project" value="UniProtKB-UniRule"/>
</dbReference>
<dbReference type="Proteomes" id="UP000184339">
    <property type="component" value="Unassembled WGS sequence"/>
</dbReference>
<keyword evidence="8 9" id="KW-0560">Oxidoreductase</keyword>
<dbReference type="GO" id="GO:0047545">
    <property type="term" value="F:(S)-2-hydroxyglutarate dehydrogenase activity"/>
    <property type="evidence" value="ECO:0007669"/>
    <property type="project" value="TreeGrafter"/>
</dbReference>
<dbReference type="InterPro" id="IPR006231">
    <property type="entry name" value="MQO"/>
</dbReference>
<dbReference type="OrthoDB" id="9763983at2"/>
<dbReference type="NCBIfam" id="NF003611">
    <property type="entry name" value="PRK05257.3-2"/>
    <property type="match status" value="1"/>
</dbReference>
<keyword evidence="10" id="KW-1133">Transmembrane helix</keyword>
<keyword evidence="10" id="KW-0472">Membrane</keyword>
<dbReference type="Gene3D" id="3.50.50.60">
    <property type="entry name" value="FAD/NAD(P)-binding domain"/>
    <property type="match status" value="1"/>
</dbReference>
<evidence type="ECO:0000256" key="4">
    <source>
        <dbReference type="ARBA" id="ARBA00006389"/>
    </source>
</evidence>
<comment type="cofactor">
    <cofactor evidence="2 9">
        <name>FAD</name>
        <dbReference type="ChEBI" id="CHEBI:57692"/>
    </cofactor>
</comment>
<dbReference type="GO" id="GO:0006099">
    <property type="term" value="P:tricarboxylic acid cycle"/>
    <property type="evidence" value="ECO:0007669"/>
    <property type="project" value="UniProtKB-UniRule"/>
</dbReference>
<keyword evidence="7 9" id="KW-0274">FAD</keyword>
<dbReference type="EMBL" id="FRCX01000004">
    <property type="protein sequence ID" value="SHN05979.1"/>
    <property type="molecule type" value="Genomic_DNA"/>
</dbReference>
<evidence type="ECO:0000313" key="12">
    <source>
        <dbReference type="Proteomes" id="UP000184339"/>
    </source>
</evidence>
<dbReference type="PANTHER" id="PTHR43104:SF2">
    <property type="entry name" value="L-2-HYDROXYGLUTARATE DEHYDROGENASE, MITOCHONDRIAL"/>
    <property type="match status" value="1"/>
</dbReference>
<proteinExistence type="inferred from homology"/>
<evidence type="ECO:0000313" key="11">
    <source>
        <dbReference type="EMBL" id="SHN05979.1"/>
    </source>
</evidence>
<comment type="similarity">
    <text evidence="4 9">Belongs to the MQO family.</text>
</comment>
<dbReference type="NCBIfam" id="NF003603">
    <property type="entry name" value="PRK05257.1-1"/>
    <property type="match status" value="1"/>
</dbReference>
<evidence type="ECO:0000256" key="3">
    <source>
        <dbReference type="ARBA" id="ARBA00005012"/>
    </source>
</evidence>
<dbReference type="AlphaFoldDB" id="A0A1M7NQ49"/>
<dbReference type="STRING" id="551987.SAMN05192549_104104"/>
<evidence type="ECO:0000256" key="2">
    <source>
        <dbReference type="ARBA" id="ARBA00001974"/>
    </source>
</evidence>
<dbReference type="NCBIfam" id="NF003605">
    <property type="entry name" value="PRK05257.1-4"/>
    <property type="match status" value="1"/>
</dbReference>
<dbReference type="RefSeq" id="WP_072783881.1">
    <property type="nucleotide sequence ID" value="NZ_FRCX01000004.1"/>
</dbReference>
<reference evidence="12" key="1">
    <citation type="submission" date="2016-11" db="EMBL/GenBank/DDBJ databases">
        <authorList>
            <person name="Varghese N."/>
            <person name="Submissions S."/>
        </authorList>
    </citation>
    <scope>NUCLEOTIDE SEQUENCE [LARGE SCALE GENOMIC DNA]</scope>
    <source>
        <strain evidence="12">Sac-22</strain>
    </source>
</reference>
<comment type="pathway">
    <text evidence="3 9">Carbohydrate metabolism; tricarboxylic acid cycle; oxaloacetate from (S)-malate (quinone route): step 1/1.</text>
</comment>
<evidence type="ECO:0000256" key="5">
    <source>
        <dbReference type="ARBA" id="ARBA00022532"/>
    </source>
</evidence>
<protein>
    <recommendedName>
        <fullName evidence="9">Probable malate:quinone oxidoreductase</fullName>
        <ecNumber evidence="9">1.1.5.4</ecNumber>
    </recommendedName>
    <alternativeName>
        <fullName evidence="9">MQO</fullName>
    </alternativeName>
    <alternativeName>
        <fullName evidence="9">Malate dehydrogenase [quinone]</fullName>
    </alternativeName>
</protein>
<keyword evidence="5 9" id="KW-0816">Tricarboxylic acid cycle</keyword>
<keyword evidence="6 9" id="KW-0285">Flavoprotein</keyword>
<dbReference type="SUPFAM" id="SSF51905">
    <property type="entry name" value="FAD/NAD(P)-binding domain"/>
    <property type="match status" value="1"/>
</dbReference>
<gene>
    <name evidence="9" type="primary">mqo</name>
    <name evidence="11" type="ORF">SAMN05192549_104104</name>
</gene>
<dbReference type="NCBIfam" id="NF003606">
    <property type="entry name" value="PRK05257.2-1"/>
    <property type="match status" value="1"/>
</dbReference>
<dbReference type="InterPro" id="IPR036188">
    <property type="entry name" value="FAD/NAD-bd_sf"/>
</dbReference>
<dbReference type="NCBIfam" id="NF009875">
    <property type="entry name" value="PRK13339.1"/>
    <property type="match status" value="1"/>
</dbReference>
<dbReference type="Pfam" id="PF06039">
    <property type="entry name" value="Mqo"/>
    <property type="match status" value="1"/>
</dbReference>
<dbReference type="InterPro" id="IPR006311">
    <property type="entry name" value="TAT_signal"/>
</dbReference>
<evidence type="ECO:0000256" key="6">
    <source>
        <dbReference type="ARBA" id="ARBA00022630"/>
    </source>
</evidence>
<organism evidence="11 12">
    <name type="scientific">Duganella sacchari</name>
    <dbReference type="NCBI Taxonomy" id="551987"/>
    <lineage>
        <taxon>Bacteria</taxon>
        <taxon>Pseudomonadati</taxon>
        <taxon>Pseudomonadota</taxon>
        <taxon>Betaproteobacteria</taxon>
        <taxon>Burkholderiales</taxon>
        <taxon>Oxalobacteraceae</taxon>
        <taxon>Telluria group</taxon>
        <taxon>Duganella</taxon>
    </lineage>
</organism>
<dbReference type="NCBIfam" id="TIGR01320">
    <property type="entry name" value="mal_quin_oxido"/>
    <property type="match status" value="1"/>
</dbReference>
<sequence>MSQKDNKTSAADGKRGRFSRRQFMGAAVGAAAVWGGYSVFFGGQFRADKADRKVDVLLIGGGIMSATLGVYLSELEPAWTCEVFERLDKVAEESSNGWNNAGTGHSALCELNYTPMDDKGKVQISKAVEINENFQVSRQFWSHQVRKGVLGNPREFINSTPHMNLVFGEENRAFIRKRVEALKASPLFAGMEMTTDPAQIKEWIPIMMEGRKPEDIVTATRSPLGTDVNLGAITRQFYQHLNQRAGVKISTGYEVRSITRNSDGSWRVSAFDIKDKSRIQTVDARHIFIGAGGAALPLLQLSGIPEAKQYGGFPVGGEFLVTDNPQITSRHLAKVYGLADTGSPPMSVPHLDTRVLDGKTVLLFGPFATWSSKYLKNGSYFDMAKATTPSNIIPQLQVGMHEFALVKYLAQQLELSKEEKMAALRHYMPEAKDEDWRLWQAGQRVQIIKNIPGQGGVLKLGTEVVVSEDRSVSALLGASPGGSTSPAIMLSLLEKVFPDQMKSAAWRSKILEIVPSYGKKLNENPALLAAEWASTAETLQLAIASPSLEGFTPAAATADKPGVVKKVPDIAL</sequence>
<evidence type="ECO:0000256" key="1">
    <source>
        <dbReference type="ARBA" id="ARBA00001139"/>
    </source>
</evidence>
<evidence type="ECO:0000256" key="9">
    <source>
        <dbReference type="HAMAP-Rule" id="MF_00212"/>
    </source>
</evidence>
<evidence type="ECO:0000256" key="7">
    <source>
        <dbReference type="ARBA" id="ARBA00022827"/>
    </source>
</evidence>
<dbReference type="UniPathway" id="UPA00223">
    <property type="reaction ID" value="UER01008"/>
</dbReference>
<name>A0A1M7NQ49_9BURK</name>